<reference evidence="3" key="2">
    <citation type="journal article" date="2008" name="Nucleic Acids Res.">
        <title>The rice annotation project database (RAP-DB): 2008 update.</title>
        <authorList>
            <consortium name="The rice annotation project (RAP)"/>
        </authorList>
    </citation>
    <scope>GENOME REANNOTATION</scope>
    <source>
        <strain evidence="3">cv. Nipponbare</strain>
    </source>
</reference>
<organism evidence="2 3">
    <name type="scientific">Oryza sativa subsp. japonica</name>
    <name type="common">Rice</name>
    <dbReference type="NCBI Taxonomy" id="39947"/>
    <lineage>
        <taxon>Eukaryota</taxon>
        <taxon>Viridiplantae</taxon>
        <taxon>Streptophyta</taxon>
        <taxon>Embryophyta</taxon>
        <taxon>Tracheophyta</taxon>
        <taxon>Spermatophyta</taxon>
        <taxon>Magnoliopsida</taxon>
        <taxon>Liliopsida</taxon>
        <taxon>Poales</taxon>
        <taxon>Poaceae</taxon>
        <taxon>BOP clade</taxon>
        <taxon>Oryzoideae</taxon>
        <taxon>Oryzeae</taxon>
        <taxon>Oryzinae</taxon>
        <taxon>Oryza</taxon>
        <taxon>Oryza sativa</taxon>
    </lineage>
</organism>
<accession>Q653R6</accession>
<gene>
    <name evidence="2" type="primary">OJ1065_E04.16</name>
</gene>
<protein>
    <submittedName>
        <fullName evidence="2">Uncharacterized protein</fullName>
    </submittedName>
</protein>
<dbReference type="Proteomes" id="UP000000763">
    <property type="component" value="Chromosome 9"/>
</dbReference>
<evidence type="ECO:0000256" key="1">
    <source>
        <dbReference type="SAM" id="MobiDB-lite"/>
    </source>
</evidence>
<sequence>MRETALCSPTAVAHTQKLLRLLAALRAEEPPLGGSEGEMEGGGRRPRRAARRAILPSTAAPRRMCLRRDGPELSIARPARHTKLTSGCI</sequence>
<dbReference type="EMBL" id="AP005090">
    <property type="protein sequence ID" value="BAD45951.1"/>
    <property type="molecule type" value="Genomic_DNA"/>
</dbReference>
<feature type="region of interest" description="Disordered" evidence="1">
    <location>
        <begin position="30"/>
        <end position="52"/>
    </location>
</feature>
<name>Q653R6_ORYSJ</name>
<dbReference type="AlphaFoldDB" id="Q653R6"/>
<evidence type="ECO:0000313" key="2">
    <source>
        <dbReference type="EMBL" id="BAD45951.1"/>
    </source>
</evidence>
<evidence type="ECO:0000313" key="3">
    <source>
        <dbReference type="Proteomes" id="UP000000763"/>
    </source>
</evidence>
<proteinExistence type="predicted"/>
<reference evidence="3" key="1">
    <citation type="journal article" date="2005" name="Nature">
        <title>The map-based sequence of the rice genome.</title>
        <authorList>
            <consortium name="International rice genome sequencing project (IRGSP)"/>
            <person name="Matsumoto T."/>
            <person name="Wu J."/>
            <person name="Kanamori H."/>
            <person name="Katayose Y."/>
            <person name="Fujisawa M."/>
            <person name="Namiki N."/>
            <person name="Mizuno H."/>
            <person name="Yamamoto K."/>
            <person name="Antonio B.A."/>
            <person name="Baba T."/>
            <person name="Sakata K."/>
            <person name="Nagamura Y."/>
            <person name="Aoki H."/>
            <person name="Arikawa K."/>
            <person name="Arita K."/>
            <person name="Bito T."/>
            <person name="Chiden Y."/>
            <person name="Fujitsuka N."/>
            <person name="Fukunaka R."/>
            <person name="Hamada M."/>
            <person name="Harada C."/>
            <person name="Hayashi A."/>
            <person name="Hijishita S."/>
            <person name="Honda M."/>
            <person name="Hosokawa S."/>
            <person name="Ichikawa Y."/>
            <person name="Idonuma A."/>
            <person name="Iijima M."/>
            <person name="Ikeda M."/>
            <person name="Ikeno M."/>
            <person name="Ito K."/>
            <person name="Ito S."/>
            <person name="Ito T."/>
            <person name="Ito Y."/>
            <person name="Ito Y."/>
            <person name="Iwabuchi A."/>
            <person name="Kamiya K."/>
            <person name="Karasawa W."/>
            <person name="Kurita K."/>
            <person name="Katagiri S."/>
            <person name="Kikuta A."/>
            <person name="Kobayashi H."/>
            <person name="Kobayashi N."/>
            <person name="Machita K."/>
            <person name="Maehara T."/>
            <person name="Masukawa M."/>
            <person name="Mizubayashi T."/>
            <person name="Mukai Y."/>
            <person name="Nagasaki H."/>
            <person name="Nagata Y."/>
            <person name="Naito S."/>
            <person name="Nakashima M."/>
            <person name="Nakama Y."/>
            <person name="Nakamichi Y."/>
            <person name="Nakamura M."/>
            <person name="Meguro A."/>
            <person name="Negishi M."/>
            <person name="Ohta I."/>
            <person name="Ohta T."/>
            <person name="Okamoto M."/>
            <person name="Ono N."/>
            <person name="Saji S."/>
            <person name="Sakaguchi M."/>
            <person name="Sakai K."/>
            <person name="Shibata M."/>
            <person name="Shimokawa T."/>
            <person name="Song J."/>
            <person name="Takazaki Y."/>
            <person name="Terasawa K."/>
            <person name="Tsugane M."/>
            <person name="Tsuji K."/>
            <person name="Ueda S."/>
            <person name="Waki K."/>
            <person name="Yamagata H."/>
            <person name="Yamamoto M."/>
            <person name="Yamamoto S."/>
            <person name="Yamane H."/>
            <person name="Yoshiki S."/>
            <person name="Yoshihara R."/>
            <person name="Yukawa K."/>
            <person name="Zhong H."/>
            <person name="Yano M."/>
            <person name="Yuan Q."/>
            <person name="Ouyang S."/>
            <person name="Liu J."/>
            <person name="Jones K.M."/>
            <person name="Gansberger K."/>
            <person name="Moffat K."/>
            <person name="Hill J."/>
            <person name="Bera J."/>
            <person name="Fadrosh D."/>
            <person name="Jin S."/>
            <person name="Johri S."/>
            <person name="Kim M."/>
            <person name="Overton L."/>
            <person name="Reardon M."/>
            <person name="Tsitrin T."/>
            <person name="Vuong H."/>
            <person name="Weaver B."/>
            <person name="Ciecko A."/>
            <person name="Tallon L."/>
            <person name="Jackson J."/>
            <person name="Pai G."/>
            <person name="Aken S.V."/>
            <person name="Utterback T."/>
            <person name="Reidmuller S."/>
            <person name="Feldblyum T."/>
            <person name="Hsiao J."/>
            <person name="Zismann V."/>
            <person name="Iobst S."/>
            <person name="de Vazeille A.R."/>
            <person name="Buell C.R."/>
            <person name="Ying K."/>
            <person name="Li Y."/>
            <person name="Lu T."/>
            <person name="Huang Y."/>
            <person name="Zhao Q."/>
            <person name="Feng Q."/>
            <person name="Zhang L."/>
            <person name="Zhu J."/>
            <person name="Weng Q."/>
            <person name="Mu J."/>
            <person name="Lu Y."/>
            <person name="Fan D."/>
            <person name="Liu Y."/>
            <person name="Guan J."/>
            <person name="Zhang Y."/>
            <person name="Yu S."/>
            <person name="Liu X."/>
            <person name="Zhang Y."/>
            <person name="Hong G."/>
            <person name="Han B."/>
            <person name="Choisne N."/>
            <person name="Demange N."/>
            <person name="Orjeda G."/>
            <person name="Samain S."/>
            <person name="Cattolico L."/>
            <person name="Pelletier E."/>
            <person name="Couloux A."/>
            <person name="Segurens B."/>
            <person name="Wincker P."/>
            <person name="D'Hont A."/>
            <person name="Scarpelli C."/>
            <person name="Weissenbach J."/>
            <person name="Salanoubat M."/>
            <person name="Quetier F."/>
            <person name="Yu Y."/>
            <person name="Kim H.R."/>
            <person name="Rambo T."/>
            <person name="Currie J."/>
            <person name="Collura K."/>
            <person name="Luo M."/>
            <person name="Yang T."/>
            <person name="Ammiraju J.S.S."/>
            <person name="Engler F."/>
            <person name="Soderlund C."/>
            <person name="Wing R.A."/>
            <person name="Palmer L.E."/>
            <person name="de la Bastide M."/>
            <person name="Spiegel L."/>
            <person name="Nascimento L."/>
            <person name="Zutavern T."/>
            <person name="O'Shaughnessy A."/>
            <person name="Dike S."/>
            <person name="Dedhia N."/>
            <person name="Preston R."/>
            <person name="Balija V."/>
            <person name="McCombie W.R."/>
            <person name="Chow T."/>
            <person name="Chen H."/>
            <person name="Chung M."/>
            <person name="Chen C."/>
            <person name="Shaw J."/>
            <person name="Wu H."/>
            <person name="Hsiao K."/>
            <person name="Chao Y."/>
            <person name="Chu M."/>
            <person name="Cheng C."/>
            <person name="Hour A."/>
            <person name="Lee P."/>
            <person name="Lin S."/>
            <person name="Lin Y."/>
            <person name="Liou J."/>
            <person name="Liu S."/>
            <person name="Hsing Y."/>
            <person name="Raghuvanshi S."/>
            <person name="Mohanty A."/>
            <person name="Bharti A.K."/>
            <person name="Gaur A."/>
            <person name="Gupta V."/>
            <person name="Kumar D."/>
            <person name="Ravi V."/>
            <person name="Vij S."/>
            <person name="Kapur A."/>
            <person name="Khurana P."/>
            <person name="Khurana P."/>
            <person name="Khurana J.P."/>
            <person name="Tyagi A.K."/>
            <person name="Gaikwad K."/>
            <person name="Singh A."/>
            <person name="Dalal V."/>
            <person name="Srivastava S."/>
            <person name="Dixit A."/>
            <person name="Pal A.K."/>
            <person name="Ghazi I.A."/>
            <person name="Yadav M."/>
            <person name="Pandit A."/>
            <person name="Bhargava A."/>
            <person name="Sureshbabu K."/>
            <person name="Batra K."/>
            <person name="Sharma T.R."/>
            <person name="Mohapatra T."/>
            <person name="Singh N.K."/>
            <person name="Messing J."/>
            <person name="Nelson A.B."/>
            <person name="Fuks G."/>
            <person name="Kavchok S."/>
            <person name="Keizer G."/>
            <person name="Linton E."/>
            <person name="Llaca V."/>
            <person name="Song R."/>
            <person name="Tanyolac B."/>
            <person name="Young S."/>
            <person name="Ho-Il K."/>
            <person name="Hahn J.H."/>
            <person name="Sangsakoo G."/>
            <person name="Vanavichit A."/>
            <person name="de Mattos Luiz.A.T."/>
            <person name="Zimmer P.D."/>
            <person name="Malone G."/>
            <person name="Dellagostin O."/>
            <person name="de Oliveira A.C."/>
            <person name="Bevan M."/>
            <person name="Bancroft I."/>
            <person name="Minx P."/>
            <person name="Cordum H."/>
            <person name="Wilson R."/>
            <person name="Cheng Z."/>
            <person name="Jin W."/>
            <person name="Jiang J."/>
            <person name="Leong S.A."/>
            <person name="Iwama H."/>
            <person name="Gojobori T."/>
            <person name="Itoh T."/>
            <person name="Niimura Y."/>
            <person name="Fujii Y."/>
            <person name="Habara T."/>
            <person name="Sakai H."/>
            <person name="Sato Y."/>
            <person name="Wilson G."/>
            <person name="Kumar K."/>
            <person name="McCouch S."/>
            <person name="Juretic N."/>
            <person name="Hoen D."/>
            <person name="Wright S."/>
            <person name="Bruskiewich R."/>
            <person name="Bureau T."/>
            <person name="Miyao A."/>
            <person name="Hirochika H."/>
            <person name="Nishikawa T."/>
            <person name="Kadowaki K."/>
            <person name="Sugiura M."/>
            <person name="Burr B."/>
            <person name="Sasaki T."/>
        </authorList>
    </citation>
    <scope>NUCLEOTIDE SEQUENCE [LARGE SCALE GENOMIC DNA]</scope>
    <source>
        <strain evidence="3">cv. Nipponbare</strain>
    </source>
</reference>